<organism evidence="2 3">
    <name type="scientific">Segniliparus rugosus (strain ATCC BAA-974 / DSM 45345 / CCUG 50838 / CIP 108380 / JCM 13579 / CDC 945)</name>
    <dbReference type="NCBI Taxonomy" id="679197"/>
    <lineage>
        <taxon>Bacteria</taxon>
        <taxon>Bacillati</taxon>
        <taxon>Actinomycetota</taxon>
        <taxon>Actinomycetes</taxon>
        <taxon>Mycobacteriales</taxon>
        <taxon>Segniliparaceae</taxon>
        <taxon>Segniliparus</taxon>
    </lineage>
</organism>
<protein>
    <submittedName>
        <fullName evidence="2">Uncharacterized protein</fullName>
    </submittedName>
</protein>
<sequence>MCRIQPLAGMRLVGGSVCSGLLGAGLLLSGLSSLGAFGWRVVFVISAACLCFGLTALNLRAAFALAQLRVEQGDRGAASVPMRTFWRWLAANLAMFASVVALCWLSEPPK</sequence>
<accession>E5XPX9</accession>
<dbReference type="HOGENOM" id="CLU_2169329_0_0_11"/>
<feature type="transmembrane region" description="Helical" evidence="1">
    <location>
        <begin position="12"/>
        <end position="31"/>
    </location>
</feature>
<dbReference type="OrthoDB" id="9926854at2"/>
<feature type="transmembrane region" description="Helical" evidence="1">
    <location>
        <begin position="85"/>
        <end position="107"/>
    </location>
</feature>
<dbReference type="EMBL" id="ACZI02000001">
    <property type="protein sequence ID" value="EFV13596.1"/>
    <property type="molecule type" value="Genomic_DNA"/>
</dbReference>
<keyword evidence="1" id="KW-0812">Transmembrane</keyword>
<gene>
    <name evidence="2" type="ORF">HMPREF9336_01551</name>
</gene>
<keyword evidence="1" id="KW-1133">Transmembrane helix</keyword>
<comment type="caution">
    <text evidence="2">The sequence shown here is derived from an EMBL/GenBank/DDBJ whole genome shotgun (WGS) entry which is preliminary data.</text>
</comment>
<reference evidence="2 3" key="1">
    <citation type="journal article" date="2011" name="Stand. Genomic Sci.">
        <title>High quality draft genome sequence of Segniliparus rugosus CDC 945(T)= (ATCC BAA-974(T)).</title>
        <authorList>
            <person name="Earl A.M."/>
            <person name="Desjardins C.A."/>
            <person name="Fitzgerald M.G."/>
            <person name="Arachchi H.M."/>
            <person name="Zeng Q."/>
            <person name="Mehta T."/>
            <person name="Griggs A."/>
            <person name="Birren B.W."/>
            <person name="Toney N.C."/>
            <person name="Carr J."/>
            <person name="Posey J."/>
            <person name="Butler W.R."/>
        </authorList>
    </citation>
    <scope>NUCLEOTIDE SEQUENCE [LARGE SCALE GENOMIC DNA]</scope>
    <source>
        <strain evidence="3">ATCC BAA-974 / DSM 45345 / CCUG 50838 / CIP 108380 / JCM 13579 / CDC 945</strain>
    </source>
</reference>
<dbReference type="STRING" id="679197.HMPREF9336_01551"/>
<keyword evidence="1" id="KW-0472">Membrane</keyword>
<dbReference type="AlphaFoldDB" id="E5XPX9"/>
<proteinExistence type="predicted"/>
<dbReference type="Proteomes" id="UP000004816">
    <property type="component" value="Unassembled WGS sequence"/>
</dbReference>
<evidence type="ECO:0000313" key="2">
    <source>
        <dbReference type="EMBL" id="EFV13596.1"/>
    </source>
</evidence>
<evidence type="ECO:0000313" key="3">
    <source>
        <dbReference type="Proteomes" id="UP000004816"/>
    </source>
</evidence>
<name>E5XPX9_SEGRC</name>
<keyword evidence="3" id="KW-1185">Reference proteome</keyword>
<feature type="transmembrane region" description="Helical" evidence="1">
    <location>
        <begin position="37"/>
        <end position="59"/>
    </location>
</feature>
<evidence type="ECO:0000256" key="1">
    <source>
        <dbReference type="SAM" id="Phobius"/>
    </source>
</evidence>